<feature type="compositionally biased region" description="Low complexity" evidence="13">
    <location>
        <begin position="402"/>
        <end position="417"/>
    </location>
</feature>
<dbReference type="InterPro" id="IPR023617">
    <property type="entry name" value="Tyr-tRNA-ligase_arc/euk-type"/>
</dbReference>
<evidence type="ECO:0000256" key="9">
    <source>
        <dbReference type="ARBA" id="ARBA00023146"/>
    </source>
</evidence>
<dbReference type="Gene3D" id="1.10.240.10">
    <property type="entry name" value="Tyrosyl-Transfer RNA Synthetase"/>
    <property type="match status" value="1"/>
</dbReference>
<dbReference type="CDD" id="cd00805">
    <property type="entry name" value="TyrRS_core"/>
    <property type="match status" value="1"/>
</dbReference>
<dbReference type="GO" id="GO:0004831">
    <property type="term" value="F:tyrosine-tRNA ligase activity"/>
    <property type="evidence" value="ECO:0007669"/>
    <property type="project" value="UniProtKB-EC"/>
</dbReference>
<reference evidence="14" key="2">
    <citation type="journal article" date="2020" name="Nat. Commun.">
        <title>Large-scale genome sequencing of mycorrhizal fungi provides insights into the early evolution of symbiotic traits.</title>
        <authorList>
            <person name="Miyauchi S."/>
            <person name="Kiss E."/>
            <person name="Kuo A."/>
            <person name="Drula E."/>
            <person name="Kohler A."/>
            <person name="Sanchez-Garcia M."/>
            <person name="Morin E."/>
            <person name="Andreopoulos B."/>
            <person name="Barry K.W."/>
            <person name="Bonito G."/>
            <person name="Buee M."/>
            <person name="Carver A."/>
            <person name="Chen C."/>
            <person name="Cichocki N."/>
            <person name="Clum A."/>
            <person name="Culley D."/>
            <person name="Crous P.W."/>
            <person name="Fauchery L."/>
            <person name="Girlanda M."/>
            <person name="Hayes R.D."/>
            <person name="Keri Z."/>
            <person name="LaButti K."/>
            <person name="Lipzen A."/>
            <person name="Lombard V."/>
            <person name="Magnuson J."/>
            <person name="Maillard F."/>
            <person name="Murat C."/>
            <person name="Nolan M."/>
            <person name="Ohm R.A."/>
            <person name="Pangilinan J."/>
            <person name="Pereira M.F."/>
            <person name="Perotto S."/>
            <person name="Peter M."/>
            <person name="Pfister S."/>
            <person name="Riley R."/>
            <person name="Sitrit Y."/>
            <person name="Stielow J.B."/>
            <person name="Szollosi G."/>
            <person name="Zifcakova L."/>
            <person name="Stursova M."/>
            <person name="Spatafora J.W."/>
            <person name="Tedersoo L."/>
            <person name="Vaario L.M."/>
            <person name="Yamada A."/>
            <person name="Yan M."/>
            <person name="Wang P."/>
            <person name="Xu J."/>
            <person name="Bruns T."/>
            <person name="Baldrian P."/>
            <person name="Vilgalys R."/>
            <person name="Dunand C."/>
            <person name="Henrissat B."/>
            <person name="Grigoriev I.V."/>
            <person name="Hibbett D."/>
            <person name="Nagy L.G."/>
            <person name="Martin F.M."/>
        </authorList>
    </citation>
    <scope>NUCLEOTIDE SEQUENCE</scope>
    <source>
        <strain evidence="14">Prilba</strain>
    </source>
</reference>
<evidence type="ECO:0000256" key="8">
    <source>
        <dbReference type="ARBA" id="ARBA00022917"/>
    </source>
</evidence>
<evidence type="ECO:0000256" key="12">
    <source>
        <dbReference type="RuleBase" id="RU361234"/>
    </source>
</evidence>
<keyword evidence="8 12" id="KW-0648">Protein biosynthesis</keyword>
<dbReference type="GO" id="GO:0005524">
    <property type="term" value="F:ATP binding"/>
    <property type="evidence" value="ECO:0007669"/>
    <property type="project" value="UniProtKB-KW"/>
</dbReference>
<dbReference type="InterPro" id="IPR002307">
    <property type="entry name" value="Tyr-tRNA-ligase"/>
</dbReference>
<evidence type="ECO:0000313" key="15">
    <source>
        <dbReference type="Proteomes" id="UP000759537"/>
    </source>
</evidence>
<evidence type="ECO:0000256" key="7">
    <source>
        <dbReference type="ARBA" id="ARBA00022840"/>
    </source>
</evidence>
<evidence type="ECO:0000313" key="14">
    <source>
        <dbReference type="EMBL" id="KAF8465784.1"/>
    </source>
</evidence>
<feature type="region of interest" description="Disordered" evidence="13">
    <location>
        <begin position="280"/>
        <end position="308"/>
    </location>
</feature>
<evidence type="ECO:0000256" key="6">
    <source>
        <dbReference type="ARBA" id="ARBA00022741"/>
    </source>
</evidence>
<dbReference type="OrthoDB" id="197206at2759"/>
<evidence type="ECO:0000256" key="13">
    <source>
        <dbReference type="SAM" id="MobiDB-lite"/>
    </source>
</evidence>
<feature type="region of interest" description="Disordered" evidence="13">
    <location>
        <begin position="378"/>
        <end position="435"/>
    </location>
</feature>
<dbReference type="NCBIfam" id="TIGR00234">
    <property type="entry name" value="tyrS"/>
    <property type="match status" value="1"/>
</dbReference>
<dbReference type="InterPro" id="IPR050489">
    <property type="entry name" value="Tyr-tRNA_synthase"/>
</dbReference>
<comment type="subcellular location">
    <subcellularLocation>
        <location evidence="1">Cytoplasm</location>
    </subcellularLocation>
</comment>
<gene>
    <name evidence="14" type="ORF">DFH94DRAFT_782459</name>
</gene>
<dbReference type="AlphaFoldDB" id="A0A9P5MPS2"/>
<dbReference type="PIRSF" id="PIRSF006588">
    <property type="entry name" value="TyrRS_arch_euk"/>
    <property type="match status" value="1"/>
</dbReference>
<dbReference type="GO" id="GO:0005737">
    <property type="term" value="C:cytoplasm"/>
    <property type="evidence" value="ECO:0007669"/>
    <property type="project" value="UniProtKB-SubCell"/>
</dbReference>
<keyword evidence="5 12" id="KW-0436">Ligase</keyword>
<sequence length="435" mass="47633">MSQATPDERYHLITRRLQEVLGGDAIKTLIAQGKTPKCYWGTAPTGRPHVGYFVPLTKIADFLRADVEVKILLADIHAFLDNMKAPLDLVGHRTKYYKFVLLAVFESLGIPTSRLTFVEGSSYQLTKEYNLDNYRLCATVTEHDAKKAGAEVVKQVESPLLSGLLYPGLQALDEQYLDVDFQFGGVDQRKIFTFAELYLPRLGYAKRAHLMNAMVPGLAGGKMSSSDPDSKIDFLDPPDAVRRKIKKAFCEEGNIADNGVLSFVEAVLVPISELRLERAASKATSDTGPGGGSGEAEEQRPFVTDGAPAGTVFSISRDEKYGGPMHFSTYNALREAFEKRDVHPKDLKEAVADALVSLLAPIRKRFEESKEWQEVTELAYPSPVAEKKKKKEKVYHPPPPGKGKNANPATTNAAKDTVNAPADGAKVTSGGDSDN</sequence>
<keyword evidence="4" id="KW-0963">Cytoplasm</keyword>
<dbReference type="EMBL" id="WHVB01000045">
    <property type="protein sequence ID" value="KAF8465784.1"/>
    <property type="molecule type" value="Genomic_DNA"/>
</dbReference>
<keyword evidence="9 12" id="KW-0030">Aminoacyl-tRNA synthetase</keyword>
<dbReference type="GO" id="GO:0006437">
    <property type="term" value="P:tyrosyl-tRNA aminoacylation"/>
    <property type="evidence" value="ECO:0007669"/>
    <property type="project" value="InterPro"/>
</dbReference>
<evidence type="ECO:0000256" key="4">
    <source>
        <dbReference type="ARBA" id="ARBA00022490"/>
    </source>
</evidence>
<dbReference type="InterPro" id="IPR014729">
    <property type="entry name" value="Rossmann-like_a/b/a_fold"/>
</dbReference>
<keyword evidence="6 12" id="KW-0547">Nucleotide-binding</keyword>
<dbReference type="FunFam" id="3.40.50.620:FF:000040">
    <property type="entry name" value="Tyrosine--tRNA ligase"/>
    <property type="match status" value="1"/>
</dbReference>
<comment type="catalytic activity">
    <reaction evidence="11 12">
        <text>tRNA(Tyr) + L-tyrosine + ATP = L-tyrosyl-tRNA(Tyr) + AMP + diphosphate + H(+)</text>
        <dbReference type="Rhea" id="RHEA:10220"/>
        <dbReference type="Rhea" id="RHEA-COMP:9706"/>
        <dbReference type="Rhea" id="RHEA-COMP:9707"/>
        <dbReference type="ChEBI" id="CHEBI:15378"/>
        <dbReference type="ChEBI" id="CHEBI:30616"/>
        <dbReference type="ChEBI" id="CHEBI:33019"/>
        <dbReference type="ChEBI" id="CHEBI:58315"/>
        <dbReference type="ChEBI" id="CHEBI:78442"/>
        <dbReference type="ChEBI" id="CHEBI:78536"/>
        <dbReference type="ChEBI" id="CHEBI:456215"/>
        <dbReference type="EC" id="6.1.1.1"/>
    </reaction>
</comment>
<evidence type="ECO:0000256" key="2">
    <source>
        <dbReference type="ARBA" id="ARBA00005594"/>
    </source>
</evidence>
<proteinExistence type="inferred from homology"/>
<dbReference type="SUPFAM" id="SSF52374">
    <property type="entry name" value="Nucleotidylyl transferase"/>
    <property type="match status" value="1"/>
</dbReference>
<dbReference type="EC" id="6.1.1.1" evidence="3 12"/>
<name>A0A9P5MPS2_9AGAM</name>
<reference evidence="14" key="1">
    <citation type="submission" date="2019-10" db="EMBL/GenBank/DDBJ databases">
        <authorList>
            <consortium name="DOE Joint Genome Institute"/>
            <person name="Kuo A."/>
            <person name="Miyauchi S."/>
            <person name="Kiss E."/>
            <person name="Drula E."/>
            <person name="Kohler A."/>
            <person name="Sanchez-Garcia M."/>
            <person name="Andreopoulos B."/>
            <person name="Barry K.W."/>
            <person name="Bonito G."/>
            <person name="Buee M."/>
            <person name="Carver A."/>
            <person name="Chen C."/>
            <person name="Cichocki N."/>
            <person name="Clum A."/>
            <person name="Culley D."/>
            <person name="Crous P.W."/>
            <person name="Fauchery L."/>
            <person name="Girlanda M."/>
            <person name="Hayes R."/>
            <person name="Keri Z."/>
            <person name="LaButti K."/>
            <person name="Lipzen A."/>
            <person name="Lombard V."/>
            <person name="Magnuson J."/>
            <person name="Maillard F."/>
            <person name="Morin E."/>
            <person name="Murat C."/>
            <person name="Nolan M."/>
            <person name="Ohm R."/>
            <person name="Pangilinan J."/>
            <person name="Pereira M."/>
            <person name="Perotto S."/>
            <person name="Peter M."/>
            <person name="Riley R."/>
            <person name="Sitrit Y."/>
            <person name="Stielow B."/>
            <person name="Szollosi G."/>
            <person name="Zifcakova L."/>
            <person name="Stursova M."/>
            <person name="Spatafora J.W."/>
            <person name="Tedersoo L."/>
            <person name="Vaario L.-M."/>
            <person name="Yamada A."/>
            <person name="Yan M."/>
            <person name="Wang P."/>
            <person name="Xu J."/>
            <person name="Bruns T."/>
            <person name="Baldrian P."/>
            <person name="Vilgalys R."/>
            <person name="Henrissat B."/>
            <person name="Grigoriev I.V."/>
            <person name="Hibbett D."/>
            <person name="Nagy L.G."/>
            <person name="Martin F.M."/>
        </authorList>
    </citation>
    <scope>NUCLEOTIDE SEQUENCE</scope>
    <source>
        <strain evidence="14">Prilba</strain>
    </source>
</reference>
<dbReference type="PANTHER" id="PTHR46264">
    <property type="entry name" value="TYROSINE-TRNA LIGASE"/>
    <property type="match status" value="1"/>
</dbReference>
<dbReference type="Pfam" id="PF00579">
    <property type="entry name" value="tRNA-synt_1b"/>
    <property type="match status" value="1"/>
</dbReference>
<keyword evidence="7 12" id="KW-0067">ATP-binding</keyword>
<dbReference type="Proteomes" id="UP000759537">
    <property type="component" value="Unassembled WGS sequence"/>
</dbReference>
<comment type="similarity">
    <text evidence="2 12">Belongs to the class-I aminoacyl-tRNA synthetase family.</text>
</comment>
<accession>A0A9P5MPS2</accession>
<dbReference type="InterPro" id="IPR002305">
    <property type="entry name" value="aa-tRNA-synth_Ic"/>
</dbReference>
<dbReference type="PRINTS" id="PR01040">
    <property type="entry name" value="TRNASYNTHTYR"/>
</dbReference>
<dbReference type="PANTHER" id="PTHR46264:SF4">
    <property type="entry name" value="TYROSINE--TRNA LIGASE, CYTOPLASMIC"/>
    <property type="match status" value="1"/>
</dbReference>
<dbReference type="Gene3D" id="3.40.50.620">
    <property type="entry name" value="HUPs"/>
    <property type="match status" value="1"/>
</dbReference>
<keyword evidence="15" id="KW-1185">Reference proteome</keyword>
<organism evidence="14 15">
    <name type="scientific">Russula ochroleuca</name>
    <dbReference type="NCBI Taxonomy" id="152965"/>
    <lineage>
        <taxon>Eukaryota</taxon>
        <taxon>Fungi</taxon>
        <taxon>Dikarya</taxon>
        <taxon>Basidiomycota</taxon>
        <taxon>Agaricomycotina</taxon>
        <taxon>Agaricomycetes</taxon>
        <taxon>Russulales</taxon>
        <taxon>Russulaceae</taxon>
        <taxon>Russula</taxon>
    </lineage>
</organism>
<evidence type="ECO:0000256" key="10">
    <source>
        <dbReference type="ARBA" id="ARBA00033323"/>
    </source>
</evidence>
<evidence type="ECO:0000256" key="5">
    <source>
        <dbReference type="ARBA" id="ARBA00022598"/>
    </source>
</evidence>
<evidence type="ECO:0000256" key="11">
    <source>
        <dbReference type="ARBA" id="ARBA00048248"/>
    </source>
</evidence>
<evidence type="ECO:0000256" key="1">
    <source>
        <dbReference type="ARBA" id="ARBA00004496"/>
    </source>
</evidence>
<comment type="caution">
    <text evidence="14">The sequence shown here is derived from an EMBL/GenBank/DDBJ whole genome shotgun (WGS) entry which is preliminary data.</text>
</comment>
<protein>
    <recommendedName>
        <fullName evidence="3 12">Tyrosine--tRNA ligase</fullName>
        <ecNumber evidence="3 12">6.1.1.1</ecNumber>
    </recommendedName>
    <alternativeName>
        <fullName evidence="10 12">Tyrosyl-tRNA synthetase</fullName>
    </alternativeName>
</protein>
<evidence type="ECO:0000256" key="3">
    <source>
        <dbReference type="ARBA" id="ARBA00013160"/>
    </source>
</evidence>